<dbReference type="Proteomes" id="UP000220914">
    <property type="component" value="Unassembled WGS sequence"/>
</dbReference>
<gene>
    <name evidence="2" type="ORF">CQY20_12505</name>
</gene>
<accession>A0A2A7N4V6</accession>
<dbReference type="AlphaFoldDB" id="A0A2A7N4V6"/>
<comment type="caution">
    <text evidence="2">The sequence shown here is derived from an EMBL/GenBank/DDBJ whole genome shotgun (WGS) entry which is preliminary data.</text>
</comment>
<dbReference type="SUPFAM" id="SSF52833">
    <property type="entry name" value="Thioredoxin-like"/>
    <property type="match status" value="1"/>
</dbReference>
<evidence type="ECO:0000313" key="3">
    <source>
        <dbReference type="Proteomes" id="UP000220914"/>
    </source>
</evidence>
<dbReference type="EMBL" id="PDCP01000018">
    <property type="protein sequence ID" value="PEG38777.1"/>
    <property type="molecule type" value="Genomic_DNA"/>
</dbReference>
<proteinExistence type="predicted"/>
<keyword evidence="2" id="KW-0456">Lyase</keyword>
<sequence>MRVELLTSPGCPHAASVRRMLEQCLSEIGASHDALIERVGSYSSPTVLIDGTDVMNCSTDVSVQACRLDLPTKDRIMAALQNAGSRPPGRHCTSTRRGRRPP</sequence>
<feature type="compositionally biased region" description="Basic residues" evidence="1">
    <location>
        <begin position="93"/>
        <end position="102"/>
    </location>
</feature>
<dbReference type="InterPro" id="IPR036249">
    <property type="entry name" value="Thioredoxin-like_sf"/>
</dbReference>
<name>A0A2A7N4V6_MYCAG</name>
<feature type="region of interest" description="Disordered" evidence="1">
    <location>
        <begin position="80"/>
        <end position="102"/>
    </location>
</feature>
<dbReference type="OrthoDB" id="7185309at2"/>
<protein>
    <submittedName>
        <fullName evidence="2">Alkylmercury lyase</fullName>
    </submittedName>
</protein>
<evidence type="ECO:0000313" key="2">
    <source>
        <dbReference type="EMBL" id="PEG38777.1"/>
    </source>
</evidence>
<dbReference type="GO" id="GO:0016829">
    <property type="term" value="F:lyase activity"/>
    <property type="evidence" value="ECO:0007669"/>
    <property type="project" value="UniProtKB-KW"/>
</dbReference>
<reference evidence="2 3" key="1">
    <citation type="submission" date="2017-10" db="EMBL/GenBank/DDBJ databases">
        <title>The new phylogeny of genus Mycobacterium.</title>
        <authorList>
            <person name="Tortoli E."/>
            <person name="Trovato A."/>
            <person name="Cirillo D.M."/>
        </authorList>
    </citation>
    <scope>NUCLEOTIDE SEQUENCE [LARGE SCALE GENOMIC DNA]</scope>
    <source>
        <strain evidence="2 3">CCUG37673</strain>
    </source>
</reference>
<keyword evidence="3" id="KW-1185">Reference proteome</keyword>
<evidence type="ECO:0000256" key="1">
    <source>
        <dbReference type="SAM" id="MobiDB-lite"/>
    </source>
</evidence>
<organism evidence="2 3">
    <name type="scientific">Mycolicibacterium agri</name>
    <name type="common">Mycobacterium agri</name>
    <dbReference type="NCBI Taxonomy" id="36811"/>
    <lineage>
        <taxon>Bacteria</taxon>
        <taxon>Bacillati</taxon>
        <taxon>Actinomycetota</taxon>
        <taxon>Actinomycetes</taxon>
        <taxon>Mycobacteriales</taxon>
        <taxon>Mycobacteriaceae</taxon>
        <taxon>Mycolicibacterium</taxon>
    </lineage>
</organism>